<reference evidence="2 3" key="1">
    <citation type="journal article" date="2019" name="Int. J. Syst. Evol. Microbiol.">
        <title>The Global Catalogue of Microorganisms (GCM) 10K type strain sequencing project: providing services to taxonomists for standard genome sequencing and annotation.</title>
        <authorList>
            <consortium name="The Broad Institute Genomics Platform"/>
            <consortium name="The Broad Institute Genome Sequencing Center for Infectious Disease"/>
            <person name="Wu L."/>
            <person name="Ma J."/>
        </authorList>
    </citation>
    <scope>NUCLEOTIDE SEQUENCE [LARGE SCALE GENOMIC DNA]</scope>
    <source>
        <strain evidence="2 3">JCM 15572</strain>
    </source>
</reference>
<dbReference type="EMBL" id="BAAAPH010000024">
    <property type="protein sequence ID" value="GAA1596326.1"/>
    <property type="molecule type" value="Genomic_DNA"/>
</dbReference>
<dbReference type="Proteomes" id="UP001501705">
    <property type="component" value="Unassembled WGS sequence"/>
</dbReference>
<dbReference type="InterPro" id="IPR002347">
    <property type="entry name" value="SDR_fam"/>
</dbReference>
<organism evidence="2 3">
    <name type="scientific">Kribbella hippodromi</name>
    <dbReference type="NCBI Taxonomy" id="434347"/>
    <lineage>
        <taxon>Bacteria</taxon>
        <taxon>Bacillati</taxon>
        <taxon>Actinomycetota</taxon>
        <taxon>Actinomycetes</taxon>
        <taxon>Propionibacteriales</taxon>
        <taxon>Kribbellaceae</taxon>
        <taxon>Kribbella</taxon>
    </lineage>
</organism>
<dbReference type="Gene3D" id="3.40.50.720">
    <property type="entry name" value="NAD(P)-binding Rossmann-like Domain"/>
    <property type="match status" value="1"/>
</dbReference>
<protein>
    <recommendedName>
        <fullName evidence="4">SDR family NAD(P)-dependent oxidoreductase</fullName>
    </recommendedName>
</protein>
<evidence type="ECO:0008006" key="4">
    <source>
        <dbReference type="Google" id="ProtNLM"/>
    </source>
</evidence>
<dbReference type="Pfam" id="PF00106">
    <property type="entry name" value="adh_short"/>
    <property type="match status" value="1"/>
</dbReference>
<dbReference type="PANTHER" id="PTHR47534:SF3">
    <property type="entry name" value="ALCOHOL DEHYDROGENASE-LIKE C-TERMINAL DOMAIN-CONTAINING PROTEIN"/>
    <property type="match status" value="1"/>
</dbReference>
<keyword evidence="1" id="KW-0560">Oxidoreductase</keyword>
<dbReference type="InterPro" id="IPR036291">
    <property type="entry name" value="NAD(P)-bd_dom_sf"/>
</dbReference>
<proteinExistence type="predicted"/>
<dbReference type="InterPro" id="IPR052228">
    <property type="entry name" value="Sec_Metab_Biosynth_Oxidored"/>
</dbReference>
<evidence type="ECO:0000313" key="2">
    <source>
        <dbReference type="EMBL" id="GAA1596326.1"/>
    </source>
</evidence>
<evidence type="ECO:0000313" key="3">
    <source>
        <dbReference type="Proteomes" id="UP001501705"/>
    </source>
</evidence>
<dbReference type="PRINTS" id="PR00081">
    <property type="entry name" value="GDHRDH"/>
</dbReference>
<sequence length="276" mass="30073">MKTVVITGGTSGIGAALARTYVARGNQVIVIAPDPVKGQRFLDLAGERGRFIQADLSLVSENRRVINVLEETTPAIDALILCARFFRSHRLVTTEGFEHNFALFYLSRYLLSHGLADRMDQAADPVIVNVAGPGVGPPTVNWQDLGLEHNYDGWTAMAQGGRLNDLLAVSFAAEQHRTRYVLHFPGGTQTGFAGEFDPATATQIAEMKRTAQPVDQAIVPIIKLIDKPPHDPLSAFLLDTQLNLHHPTFNPTTAAHLNQLTHHLLQTHPTAPGDNS</sequence>
<dbReference type="SUPFAM" id="SSF51735">
    <property type="entry name" value="NAD(P)-binding Rossmann-fold domains"/>
    <property type="match status" value="1"/>
</dbReference>
<gene>
    <name evidence="2" type="ORF">GCM10009804_61070</name>
</gene>
<accession>A0ABN2E7X1</accession>
<evidence type="ECO:0000256" key="1">
    <source>
        <dbReference type="ARBA" id="ARBA00023002"/>
    </source>
</evidence>
<dbReference type="RefSeq" id="WP_344238996.1">
    <property type="nucleotide sequence ID" value="NZ_BAAAPH010000024.1"/>
</dbReference>
<dbReference type="PANTHER" id="PTHR47534">
    <property type="entry name" value="YALI0E05731P"/>
    <property type="match status" value="1"/>
</dbReference>
<keyword evidence="3" id="KW-1185">Reference proteome</keyword>
<name>A0ABN2E7X1_9ACTN</name>
<comment type="caution">
    <text evidence="2">The sequence shown here is derived from an EMBL/GenBank/DDBJ whole genome shotgun (WGS) entry which is preliminary data.</text>
</comment>